<proteinExistence type="predicted"/>
<dbReference type="PANTHER" id="PTHR21274">
    <property type="entry name" value="MECKELIN"/>
    <property type="match status" value="1"/>
</dbReference>
<sequence>MLPGSVVIKNYKTASGSLPNQGSIESAWTYHRRFFLLDRISGVTTGGQLTSVRYAKTITILNTLSDGGSYIQPPAVVVEYGELSLSDFGTGKVVQVRKNE</sequence>
<accession>A0A820Q8F2</accession>
<dbReference type="Pfam" id="PF09773">
    <property type="entry name" value="Meckelin"/>
    <property type="match status" value="1"/>
</dbReference>
<dbReference type="InterPro" id="IPR019170">
    <property type="entry name" value="Meckelin"/>
</dbReference>
<dbReference type="PANTHER" id="PTHR21274:SF0">
    <property type="entry name" value="MECKELIN"/>
    <property type="match status" value="1"/>
</dbReference>
<dbReference type="AlphaFoldDB" id="A0A820Q8F2"/>
<gene>
    <name evidence="1" type="ORF">OKA104_LOCUS52194</name>
</gene>
<organism evidence="1 2">
    <name type="scientific">Adineta steineri</name>
    <dbReference type="NCBI Taxonomy" id="433720"/>
    <lineage>
        <taxon>Eukaryota</taxon>
        <taxon>Metazoa</taxon>
        <taxon>Spiralia</taxon>
        <taxon>Gnathifera</taxon>
        <taxon>Rotifera</taxon>
        <taxon>Eurotatoria</taxon>
        <taxon>Bdelloidea</taxon>
        <taxon>Adinetida</taxon>
        <taxon>Adinetidae</taxon>
        <taxon>Adineta</taxon>
    </lineage>
</organism>
<dbReference type="Proteomes" id="UP000663881">
    <property type="component" value="Unassembled WGS sequence"/>
</dbReference>
<name>A0A820Q8F2_9BILA</name>
<evidence type="ECO:0000313" key="2">
    <source>
        <dbReference type="Proteomes" id="UP000663881"/>
    </source>
</evidence>
<comment type="caution">
    <text evidence="1">The sequence shown here is derived from an EMBL/GenBank/DDBJ whole genome shotgun (WGS) entry which is preliminary data.</text>
</comment>
<reference evidence="1" key="1">
    <citation type="submission" date="2021-02" db="EMBL/GenBank/DDBJ databases">
        <authorList>
            <person name="Nowell W R."/>
        </authorList>
    </citation>
    <scope>NUCLEOTIDE SEQUENCE</scope>
</reference>
<dbReference type="GO" id="GO:0036038">
    <property type="term" value="C:MKS complex"/>
    <property type="evidence" value="ECO:0007669"/>
    <property type="project" value="InterPro"/>
</dbReference>
<dbReference type="EMBL" id="CAJOAY010029832">
    <property type="protein sequence ID" value="CAF4415338.1"/>
    <property type="molecule type" value="Genomic_DNA"/>
</dbReference>
<evidence type="ECO:0000313" key="1">
    <source>
        <dbReference type="EMBL" id="CAF4415338.1"/>
    </source>
</evidence>
<protein>
    <submittedName>
        <fullName evidence="1">Uncharacterized protein</fullName>
    </submittedName>
</protein>
<dbReference type="GO" id="GO:0060271">
    <property type="term" value="P:cilium assembly"/>
    <property type="evidence" value="ECO:0007669"/>
    <property type="project" value="InterPro"/>
</dbReference>